<accession>A0AAU8GNX1</accession>
<reference evidence="1" key="1">
    <citation type="submission" date="2024-04" db="EMBL/GenBank/DDBJ databases">
        <authorList>
            <person name="Bains C."/>
            <person name="Hallett B."/>
            <person name="Lee H."/>
            <person name="Redzematovic E."/>
            <person name="Hutchison K.W."/>
            <person name="Molloy S.D."/>
            <person name="Viland M.D."/>
            <person name="Lewis C.M."/>
            <person name="Garlena R.A."/>
            <person name="Russell D.A."/>
            <person name="Jacobs-Sera D."/>
            <person name="Hatfull G.F."/>
        </authorList>
    </citation>
    <scope>NUCLEOTIDE SEQUENCE</scope>
</reference>
<sequence>MSHYMTTIEPGCKCHYTEQRDRAEPHLPAWLDMEPNPACPVHFPRPWRIRRLVEDDRVVGWVIEQRVQYAGMPEAEYVVVDYFRNGEAAIAEFAGSGVSAA</sequence>
<evidence type="ECO:0000313" key="1">
    <source>
        <dbReference type="EMBL" id="XCH43669.1"/>
    </source>
</evidence>
<dbReference type="EMBL" id="PP750966">
    <property type="protein sequence ID" value="XCH43669.1"/>
    <property type="molecule type" value="Genomic_DNA"/>
</dbReference>
<proteinExistence type="predicted"/>
<name>A0AAU8GNX1_9VIRU</name>
<organism evidence="1">
    <name type="scientific">Mycobacterium phage Pharb</name>
    <dbReference type="NCBI Taxonomy" id="3136626"/>
    <lineage>
        <taxon>Viruses</taxon>
    </lineage>
</organism>
<protein>
    <submittedName>
        <fullName evidence="1">Uncharacterized protein</fullName>
    </submittedName>
</protein>
<gene>
    <name evidence="1" type="primary">60</name>
    <name evidence="1" type="ORF">SEA_PHARB_60</name>
</gene>